<dbReference type="Proteomes" id="UP000825483">
    <property type="component" value="Unassembled WGS sequence"/>
</dbReference>
<gene>
    <name evidence="2" type="ORF">PRLR5076_05390</name>
</gene>
<evidence type="ECO:0000313" key="2">
    <source>
        <dbReference type="EMBL" id="GJG57688.1"/>
    </source>
</evidence>
<feature type="chain" id="PRO_5040164708" evidence="1">
    <location>
        <begin position="21"/>
        <end position="189"/>
    </location>
</feature>
<comment type="caution">
    <text evidence="2">The sequence shown here is derived from an EMBL/GenBank/DDBJ whole genome shotgun (WGS) entry which is preliminary data.</text>
</comment>
<proteinExistence type="predicted"/>
<feature type="signal peptide" evidence="1">
    <location>
        <begin position="1"/>
        <end position="20"/>
    </location>
</feature>
<evidence type="ECO:0000313" key="3">
    <source>
        <dbReference type="Proteomes" id="UP000825483"/>
    </source>
</evidence>
<organism evidence="2 3">
    <name type="scientific">Prevotella lacticifex</name>
    <dbReference type="NCBI Taxonomy" id="2854755"/>
    <lineage>
        <taxon>Bacteria</taxon>
        <taxon>Pseudomonadati</taxon>
        <taxon>Bacteroidota</taxon>
        <taxon>Bacteroidia</taxon>
        <taxon>Bacteroidales</taxon>
        <taxon>Prevotellaceae</taxon>
        <taxon>Prevotella</taxon>
    </lineage>
</organism>
<dbReference type="RefSeq" id="WP_223928162.1">
    <property type="nucleotide sequence ID" value="NZ_BPTU01000006.1"/>
</dbReference>
<keyword evidence="1" id="KW-0732">Signal</keyword>
<evidence type="ECO:0000256" key="1">
    <source>
        <dbReference type="SAM" id="SignalP"/>
    </source>
</evidence>
<dbReference type="AlphaFoldDB" id="A0A9R1C7X6"/>
<dbReference type="EMBL" id="BPUB01000001">
    <property type="protein sequence ID" value="GJG57688.1"/>
    <property type="molecule type" value="Genomic_DNA"/>
</dbReference>
<keyword evidence="3" id="KW-1185">Reference proteome</keyword>
<sequence length="189" mass="21553">MKRLITLLLLVALFSTVSPAQKLTRFMLGMTVSGKTSVFESKLKNGYGFEEVHPHFLAGKFYASFAMLVYDSFDSWLNGKDIIVATVSRGNVLVAIDMIIYSDPQDTIANRDLYIETCHKMKDDIFYEPIGMTDDLLGKYPAVFTFVQKDIEGKYDSDEFMLRRIVEVIPQDYGVVVRYINGWNLMNGK</sequence>
<reference evidence="2" key="1">
    <citation type="journal article" date="2022" name="Int. J. Syst. Evol. Microbiol.">
        <title>Prevotella lacticifex sp. nov., isolated from the rumen of cows.</title>
        <authorList>
            <person name="Shinkai T."/>
            <person name="Ikeyama N."/>
            <person name="Kumagai M."/>
            <person name="Ohmori H."/>
            <person name="Sakamoto M."/>
            <person name="Ohkuma M."/>
            <person name="Mitsumori M."/>
        </authorList>
    </citation>
    <scope>NUCLEOTIDE SEQUENCE</scope>
    <source>
        <strain evidence="2">R5076</strain>
    </source>
</reference>
<dbReference type="GeneID" id="72468590"/>
<protein>
    <submittedName>
        <fullName evidence="2">Uncharacterized protein</fullName>
    </submittedName>
</protein>
<accession>A0A9R1C7X6</accession>
<name>A0A9R1C7X6_9BACT</name>